<dbReference type="AlphaFoldDB" id="A0A2S1SDX4"/>
<name>A0A2S1SDX4_9FLAO</name>
<dbReference type="KEGG" id="fpal:HYN49_01095"/>
<dbReference type="RefSeq" id="WP_108902395.1">
    <property type="nucleotide sequence ID" value="NZ_CP029187.1"/>
</dbReference>
<feature type="transmembrane region" description="Helical" evidence="1">
    <location>
        <begin position="50"/>
        <end position="72"/>
    </location>
</feature>
<accession>A0A2S1SDX4</accession>
<dbReference type="Proteomes" id="UP000244937">
    <property type="component" value="Chromosome"/>
</dbReference>
<feature type="transmembrane region" description="Helical" evidence="1">
    <location>
        <begin position="140"/>
        <end position="159"/>
    </location>
</feature>
<evidence type="ECO:0000313" key="3">
    <source>
        <dbReference type="Proteomes" id="UP000244937"/>
    </source>
</evidence>
<reference evidence="2 3" key="1">
    <citation type="submission" date="2018-05" db="EMBL/GenBank/DDBJ databases">
        <title>Genome sequencing of Flavobacterium sp. HYN0049.</title>
        <authorList>
            <person name="Yi H."/>
            <person name="Baek C."/>
        </authorList>
    </citation>
    <scope>NUCLEOTIDE SEQUENCE [LARGE SCALE GENOMIC DNA]</scope>
    <source>
        <strain evidence="2 3">HYN0049</strain>
    </source>
</reference>
<keyword evidence="1" id="KW-0472">Membrane</keyword>
<feature type="transmembrane region" description="Helical" evidence="1">
    <location>
        <begin position="112"/>
        <end position="133"/>
    </location>
</feature>
<dbReference type="InterPro" id="IPR013879">
    <property type="entry name" value="DUF1761"/>
</dbReference>
<protein>
    <submittedName>
        <fullName evidence="2">DUF1761 domain-containing protein</fullName>
    </submittedName>
</protein>
<evidence type="ECO:0000313" key="2">
    <source>
        <dbReference type="EMBL" id="AWI24596.1"/>
    </source>
</evidence>
<evidence type="ECO:0000256" key="1">
    <source>
        <dbReference type="SAM" id="Phobius"/>
    </source>
</evidence>
<gene>
    <name evidence="2" type="ORF">HYN49_01095</name>
</gene>
<keyword evidence="3" id="KW-1185">Reference proteome</keyword>
<dbReference type="EMBL" id="CP029187">
    <property type="protein sequence ID" value="AWI24596.1"/>
    <property type="molecule type" value="Genomic_DNA"/>
</dbReference>
<sequence>MDFINFTAIFVAALSSLLVGFIWYSPKVFGNIWMRETGVNMEDGKKPNMAMIFTLVYIYSVFIAFILTALTIHQSGALGMIGGPAFIDKALPSYAAFMADYGGTFRSFQHGALHGFMTGLLLIMPVVAINSLFEKRSWKYILVTGFYWVVTCTIMGGIVCGWTKDGFHFSSIH</sequence>
<feature type="transmembrane region" description="Helical" evidence="1">
    <location>
        <begin position="6"/>
        <end position="25"/>
    </location>
</feature>
<dbReference type="OrthoDB" id="333057at2"/>
<organism evidence="2 3">
    <name type="scientific">Flavobacterium pallidum</name>
    <dbReference type="NCBI Taxonomy" id="2172098"/>
    <lineage>
        <taxon>Bacteria</taxon>
        <taxon>Pseudomonadati</taxon>
        <taxon>Bacteroidota</taxon>
        <taxon>Flavobacteriia</taxon>
        <taxon>Flavobacteriales</taxon>
        <taxon>Flavobacteriaceae</taxon>
        <taxon>Flavobacterium</taxon>
    </lineage>
</organism>
<proteinExistence type="predicted"/>
<keyword evidence="1" id="KW-0812">Transmembrane</keyword>
<dbReference type="Pfam" id="PF08570">
    <property type="entry name" value="DUF1761"/>
    <property type="match status" value="1"/>
</dbReference>
<keyword evidence="1" id="KW-1133">Transmembrane helix</keyword>